<accession>A0A1I1JJ24</accession>
<sequence>MRHFCCIYIWVNRLGKNPLTHVCVLACFLSGCVSATFLEKDKYLLTRQVVKGNKHNSQEEIEMLFQQKGNRKVLESMPYLYAYFAGKKFYKPEKIKEDIEKTKLRYATKIHADTQNVKRVTKLEAKRDKKLQKLQTKLDEGNWMMRVVGEPPVVLDTLQTQKTAHEIQTYLFNQGYFDARVSYSFKERFRKITITYQITENEPHKIYKVQYVTDDARIQHLLDSTAKQVSVKPDEIYKQNNLISERDRIDRLLRNSGYFAFSRKYISVVADTALPDTLRQKFYGTSLKFLIQNPANGRHKPYRINNIRFFIDNDRGTAPDTTWTYNQVFYKTNERDFSDKIVDTKILQHPPEWYSYSKIQNSQAQLASMDIYKFVNFNFDSTGGKLKLNIFTSRLPRYQVSDELGLVVSQGAPGPFVNGTFKVRNVFRYLGIFELGGRYSQEGQLSAFQSDRIYRATEWGFNASLSFPNALLPSKLSQELNPYSPRTRFIGGYTSVTRPEYARNIIKASLTYTIQTTPYSQIGVTPIDVSVNHTRNIDTDFRDFLITQAINGNSLIMSFNNSLVTSFGAYYMHNTNQTGSHKRSKYFRVNAEIGGLLPSFLNKTILKNNSEELFKLQYYRYVKVNADFRFYQPASKSTMIAARLNAGAAVPIGQFAGSSTATLPWEKYFFSGGSNSVRAWAPRRLGLGSYTYRDASGKATYQYEQAGNIIMEANIELRQKLFGFVETALFADAGNTWALTESEQNAGAQFRATRFWEQIALGVGAGLRLNFSFMIVRFDVSAKTYDPAETLNKRWVLHKWRDKGQTLLNVGIGYPF</sequence>
<evidence type="ECO:0000313" key="9">
    <source>
        <dbReference type="Proteomes" id="UP000199514"/>
    </source>
</evidence>
<comment type="subcellular location">
    <subcellularLocation>
        <location evidence="1">Membrane</location>
    </subcellularLocation>
</comment>
<evidence type="ECO:0000256" key="2">
    <source>
        <dbReference type="ARBA" id="ARBA00022692"/>
    </source>
</evidence>
<evidence type="ECO:0000259" key="7">
    <source>
        <dbReference type="Pfam" id="PF07244"/>
    </source>
</evidence>
<keyword evidence="4" id="KW-0472">Membrane</keyword>
<dbReference type="EMBL" id="FOLE01000006">
    <property type="protein sequence ID" value="SFC48171.1"/>
    <property type="molecule type" value="Genomic_DNA"/>
</dbReference>
<dbReference type="InterPro" id="IPR000184">
    <property type="entry name" value="Bac_surfAg_D15"/>
</dbReference>
<dbReference type="InterPro" id="IPR039910">
    <property type="entry name" value="D15-like"/>
</dbReference>
<evidence type="ECO:0000256" key="5">
    <source>
        <dbReference type="ARBA" id="ARBA00023237"/>
    </source>
</evidence>
<dbReference type="Pfam" id="PF07244">
    <property type="entry name" value="POTRA"/>
    <property type="match status" value="1"/>
</dbReference>
<dbReference type="PANTHER" id="PTHR12815:SF47">
    <property type="entry name" value="TRANSLOCATION AND ASSEMBLY MODULE SUBUNIT TAMA"/>
    <property type="match status" value="1"/>
</dbReference>
<feature type="domain" description="Bacterial surface antigen (D15)" evidence="6">
    <location>
        <begin position="436"/>
        <end position="787"/>
    </location>
</feature>
<reference evidence="8 9" key="1">
    <citation type="submission" date="2016-10" db="EMBL/GenBank/DDBJ databases">
        <authorList>
            <person name="de Groot N.N."/>
        </authorList>
    </citation>
    <scope>NUCLEOTIDE SEQUENCE [LARGE SCALE GENOMIC DNA]</scope>
    <source>
        <strain evidence="8 9">DSM 6793</strain>
    </source>
</reference>
<keyword evidence="9" id="KW-1185">Reference proteome</keyword>
<keyword evidence="2" id="KW-0812">Transmembrane</keyword>
<dbReference type="STRING" id="927664.SAMN05421780_1065"/>
<evidence type="ECO:0000256" key="4">
    <source>
        <dbReference type="ARBA" id="ARBA00023136"/>
    </source>
</evidence>
<dbReference type="InterPro" id="IPR010827">
    <property type="entry name" value="BamA/TamA_POTRA"/>
</dbReference>
<dbReference type="AlphaFoldDB" id="A0A1I1JJ24"/>
<evidence type="ECO:0000256" key="3">
    <source>
        <dbReference type="ARBA" id="ARBA00022729"/>
    </source>
</evidence>
<name>A0A1I1JJ24_9BACT</name>
<dbReference type="PANTHER" id="PTHR12815">
    <property type="entry name" value="SORTING AND ASSEMBLY MACHINERY SAMM50 PROTEIN FAMILY MEMBER"/>
    <property type="match status" value="1"/>
</dbReference>
<organism evidence="8 9">
    <name type="scientific">Flexibacter flexilis DSM 6793</name>
    <dbReference type="NCBI Taxonomy" id="927664"/>
    <lineage>
        <taxon>Bacteria</taxon>
        <taxon>Pseudomonadati</taxon>
        <taxon>Bacteroidota</taxon>
        <taxon>Cytophagia</taxon>
        <taxon>Cytophagales</taxon>
        <taxon>Flexibacteraceae</taxon>
        <taxon>Flexibacter</taxon>
    </lineage>
</organism>
<keyword evidence="5" id="KW-0998">Cell outer membrane</keyword>
<dbReference type="RefSeq" id="WP_091512127.1">
    <property type="nucleotide sequence ID" value="NZ_FOLE01000006.1"/>
</dbReference>
<proteinExistence type="predicted"/>
<dbReference type="GO" id="GO:0019867">
    <property type="term" value="C:outer membrane"/>
    <property type="evidence" value="ECO:0007669"/>
    <property type="project" value="InterPro"/>
</dbReference>
<dbReference type="PROSITE" id="PS51257">
    <property type="entry name" value="PROKAR_LIPOPROTEIN"/>
    <property type="match status" value="1"/>
</dbReference>
<gene>
    <name evidence="8" type="ORF">SAMN05421780_1065</name>
</gene>
<protein>
    <submittedName>
        <fullName evidence="8">Outer membrane protein assembly factor BamA</fullName>
    </submittedName>
</protein>
<feature type="domain" description="POTRA" evidence="7">
    <location>
        <begin position="154"/>
        <end position="200"/>
    </location>
</feature>
<dbReference type="Proteomes" id="UP000199514">
    <property type="component" value="Unassembled WGS sequence"/>
</dbReference>
<evidence type="ECO:0000259" key="6">
    <source>
        <dbReference type="Pfam" id="PF01103"/>
    </source>
</evidence>
<dbReference type="Gene3D" id="2.40.160.50">
    <property type="entry name" value="membrane protein fhac: a member of the omp85/tpsb transporter family"/>
    <property type="match status" value="1"/>
</dbReference>
<evidence type="ECO:0000313" key="8">
    <source>
        <dbReference type="EMBL" id="SFC48171.1"/>
    </source>
</evidence>
<dbReference type="OrthoDB" id="9814535at2"/>
<keyword evidence="3" id="KW-0732">Signal</keyword>
<dbReference type="Pfam" id="PF01103">
    <property type="entry name" value="Omp85"/>
    <property type="match status" value="1"/>
</dbReference>
<evidence type="ECO:0000256" key="1">
    <source>
        <dbReference type="ARBA" id="ARBA00004370"/>
    </source>
</evidence>